<evidence type="ECO:0000313" key="2">
    <source>
        <dbReference type="Proteomes" id="UP000254817"/>
    </source>
</evidence>
<accession>A0A376ML77</accession>
<sequence>MASSRVLRALSAVTLARKFVIAVVKLLPTGEDFASHVYPCYTSHRKETIMTNNPPSAQIKPASMVSPSS</sequence>
<organism evidence="1 2">
    <name type="scientific">Escherichia coli</name>
    <dbReference type="NCBI Taxonomy" id="562"/>
    <lineage>
        <taxon>Bacteria</taxon>
        <taxon>Pseudomonadati</taxon>
        <taxon>Pseudomonadota</taxon>
        <taxon>Gammaproteobacteria</taxon>
        <taxon>Enterobacterales</taxon>
        <taxon>Enterobacteriaceae</taxon>
        <taxon>Escherichia</taxon>
    </lineage>
</organism>
<dbReference type="Proteomes" id="UP000254817">
    <property type="component" value="Unassembled WGS sequence"/>
</dbReference>
<dbReference type="EMBL" id="UGAW01000001">
    <property type="protein sequence ID" value="STG51097.1"/>
    <property type="molecule type" value="Genomic_DNA"/>
</dbReference>
<evidence type="ECO:0000313" key="1">
    <source>
        <dbReference type="EMBL" id="STG51097.1"/>
    </source>
</evidence>
<protein>
    <submittedName>
        <fullName evidence="1">Lactaldehyde dehydrogenase</fullName>
    </submittedName>
</protein>
<dbReference type="AlphaFoldDB" id="A0A376ML77"/>
<gene>
    <name evidence="1" type="primary">aldB_2</name>
    <name evidence="1" type="ORF">NCTC11112_01529</name>
</gene>
<reference evidence="1 2" key="1">
    <citation type="submission" date="2018-06" db="EMBL/GenBank/DDBJ databases">
        <authorList>
            <consortium name="Pathogen Informatics"/>
            <person name="Doyle S."/>
        </authorList>
    </citation>
    <scope>NUCLEOTIDE SEQUENCE [LARGE SCALE GENOMIC DNA]</scope>
    <source>
        <strain evidence="1 2">NCTC11112</strain>
    </source>
</reference>
<proteinExistence type="predicted"/>
<name>A0A376ML77_ECOLX</name>